<dbReference type="AlphaFoldDB" id="A0A1A8ZAD8"/>
<reference evidence="3 4" key="1">
    <citation type="submission" date="2016-05" db="EMBL/GenBank/DDBJ databases">
        <authorList>
            <person name="Naeem Raeece"/>
        </authorList>
    </citation>
    <scope>NUCLEOTIDE SEQUENCE [LARGE SCALE GENOMIC DNA]</scope>
</reference>
<evidence type="ECO:0000313" key="2">
    <source>
        <dbReference type="EMBL" id="SBT40933.1"/>
    </source>
</evidence>
<dbReference type="Proteomes" id="UP000078555">
    <property type="component" value="Unassembled WGS sequence"/>
</dbReference>
<dbReference type="EMBL" id="FLRD01000115">
    <property type="protein sequence ID" value="SBT40572.1"/>
    <property type="molecule type" value="Genomic_DNA"/>
</dbReference>
<accession>A0A1A8ZAD8</accession>
<sequence length="76" mass="8380">MRYVDGEAASHFCNMCSKLNGQGILACGPTHLLHFCRTEGEEKTDEKKKSSNPCACRQEEACANKEPSIGLCLFLK</sequence>
<protein>
    <submittedName>
        <fullName evidence="2">Uncharacterized protein</fullName>
    </submittedName>
</protein>
<proteinExistence type="predicted"/>
<evidence type="ECO:0000313" key="3">
    <source>
        <dbReference type="Proteomes" id="UP000078550"/>
    </source>
</evidence>
<keyword evidence="4" id="KW-1185">Reference proteome</keyword>
<dbReference type="EMBL" id="FLRE01000155">
    <property type="protein sequence ID" value="SBT40933.1"/>
    <property type="molecule type" value="Genomic_DNA"/>
</dbReference>
<organism evidence="2 3">
    <name type="scientific">Plasmodium ovale wallikeri</name>
    <dbReference type="NCBI Taxonomy" id="864142"/>
    <lineage>
        <taxon>Eukaryota</taxon>
        <taxon>Sar</taxon>
        <taxon>Alveolata</taxon>
        <taxon>Apicomplexa</taxon>
        <taxon>Aconoidasida</taxon>
        <taxon>Haemosporida</taxon>
        <taxon>Plasmodiidae</taxon>
        <taxon>Plasmodium</taxon>
        <taxon>Plasmodium (Plasmodium)</taxon>
    </lineage>
</organism>
<evidence type="ECO:0000313" key="1">
    <source>
        <dbReference type="EMBL" id="SBT40572.1"/>
    </source>
</evidence>
<evidence type="ECO:0000313" key="4">
    <source>
        <dbReference type="Proteomes" id="UP000078555"/>
    </source>
</evidence>
<gene>
    <name evidence="1" type="ORF">POVWA1_042270</name>
    <name evidence="2" type="ORF">POVWA2_040780</name>
</gene>
<dbReference type="Proteomes" id="UP000078550">
    <property type="component" value="Unassembled WGS sequence"/>
</dbReference>
<name>A0A1A8ZAD8_PLAOA</name>
<reference evidence="2" key="2">
    <citation type="submission" date="2016-05" db="EMBL/GenBank/DDBJ databases">
        <authorList>
            <person name="Lavstsen T."/>
            <person name="Jespersen J.S."/>
        </authorList>
    </citation>
    <scope>NUCLEOTIDE SEQUENCE [LARGE SCALE GENOMIC DNA]</scope>
</reference>